<feature type="compositionally biased region" description="Polar residues" evidence="1">
    <location>
        <begin position="173"/>
        <end position="183"/>
    </location>
</feature>
<gene>
    <name evidence="2" type="ORF">QBC34DRAFT_486147</name>
</gene>
<evidence type="ECO:0000256" key="1">
    <source>
        <dbReference type="SAM" id="MobiDB-lite"/>
    </source>
</evidence>
<feature type="region of interest" description="Disordered" evidence="1">
    <location>
        <begin position="496"/>
        <end position="518"/>
    </location>
</feature>
<evidence type="ECO:0000313" key="2">
    <source>
        <dbReference type="EMBL" id="KAK4447637.1"/>
    </source>
</evidence>
<accession>A0AAV9GJY0</accession>
<comment type="caution">
    <text evidence="2">The sequence shown here is derived from an EMBL/GenBank/DDBJ whole genome shotgun (WGS) entry which is preliminary data.</text>
</comment>
<organism evidence="2 3">
    <name type="scientific">Podospora aff. communis PSN243</name>
    <dbReference type="NCBI Taxonomy" id="3040156"/>
    <lineage>
        <taxon>Eukaryota</taxon>
        <taxon>Fungi</taxon>
        <taxon>Dikarya</taxon>
        <taxon>Ascomycota</taxon>
        <taxon>Pezizomycotina</taxon>
        <taxon>Sordariomycetes</taxon>
        <taxon>Sordariomycetidae</taxon>
        <taxon>Sordariales</taxon>
        <taxon>Podosporaceae</taxon>
        <taxon>Podospora</taxon>
    </lineage>
</organism>
<name>A0AAV9GJY0_9PEZI</name>
<sequence>MAAIAPMDLVMKSDPASIPLRCTLCPKRPNFSDVSHLLTHISSKSHLSHRFKAELRSHTERDARDAIRLYDEWYERHGIRGLLAERMAAKDQKKTGKRGRPSHQDTANKFRTVPKRNDAIKAEPEEFAAATPAISHWSTNSHSSSISTHNSHHKYLDSPGYQTPVLKRSLSDYSASTPDNMAHSSKYRRWPSETETTESAATSEIRMVSPDEDGDLSKLKGIRYPGMGLFDAASEQARRRRNQRKDESVLRLMKQTSAVIEPTEYIWTEDGTFERTRDIYATPSVEGSPDRTFEDDDAYKKKRGRRATAAAPVAAKPRQTRYSTRTTKPRAAAKHRDVNDDDDDLLGDEDGDLIVRKRNHPRASIESYDVFHGRSKPSRDRSESPLRRRSALNAMNVNASIIQEAPKPPKPLTYFSGDNNNNAPAFPSHPPISGNPYFHHQQSMGAYNPLYVQTRNGYFHPYSYSSYGTETKPSTNFQQAVGNTVNQNMTSMPFHSFQPPYGDDGSHQNQRGNGGFDI</sequence>
<reference evidence="2" key="2">
    <citation type="submission" date="2023-05" db="EMBL/GenBank/DDBJ databases">
        <authorList>
            <consortium name="Lawrence Berkeley National Laboratory"/>
            <person name="Steindorff A."/>
            <person name="Hensen N."/>
            <person name="Bonometti L."/>
            <person name="Westerberg I."/>
            <person name="Brannstrom I.O."/>
            <person name="Guillou S."/>
            <person name="Cros-Aarteil S."/>
            <person name="Calhoun S."/>
            <person name="Haridas S."/>
            <person name="Kuo A."/>
            <person name="Mondo S."/>
            <person name="Pangilinan J."/>
            <person name="Riley R."/>
            <person name="Labutti K."/>
            <person name="Andreopoulos B."/>
            <person name="Lipzen A."/>
            <person name="Chen C."/>
            <person name="Yanf M."/>
            <person name="Daum C."/>
            <person name="Ng V."/>
            <person name="Clum A."/>
            <person name="Ohm R."/>
            <person name="Martin F."/>
            <person name="Silar P."/>
            <person name="Natvig D."/>
            <person name="Lalanne C."/>
            <person name="Gautier V."/>
            <person name="Ament-Velasquez S.L."/>
            <person name="Kruys A."/>
            <person name="Hutchinson M.I."/>
            <person name="Powell A.J."/>
            <person name="Barry K."/>
            <person name="Miller A.N."/>
            <person name="Grigoriev I.V."/>
            <person name="Debuchy R."/>
            <person name="Gladieux P."/>
            <person name="Thoren M.H."/>
            <person name="Johannesson H."/>
        </authorList>
    </citation>
    <scope>NUCLEOTIDE SEQUENCE</scope>
    <source>
        <strain evidence="2">PSN243</strain>
    </source>
</reference>
<feature type="region of interest" description="Disordered" evidence="1">
    <location>
        <begin position="173"/>
        <end position="201"/>
    </location>
</feature>
<dbReference type="AlphaFoldDB" id="A0AAV9GJY0"/>
<dbReference type="EMBL" id="MU865948">
    <property type="protein sequence ID" value="KAK4447637.1"/>
    <property type="molecule type" value="Genomic_DNA"/>
</dbReference>
<feature type="compositionally biased region" description="Low complexity" evidence="1">
    <location>
        <begin position="307"/>
        <end position="317"/>
    </location>
</feature>
<feature type="region of interest" description="Disordered" evidence="1">
    <location>
        <begin position="89"/>
        <end position="111"/>
    </location>
</feature>
<dbReference type="Proteomes" id="UP001321760">
    <property type="component" value="Unassembled WGS sequence"/>
</dbReference>
<evidence type="ECO:0000313" key="3">
    <source>
        <dbReference type="Proteomes" id="UP001321760"/>
    </source>
</evidence>
<keyword evidence="3" id="KW-1185">Reference proteome</keyword>
<feature type="compositionally biased region" description="Acidic residues" evidence="1">
    <location>
        <begin position="339"/>
        <end position="348"/>
    </location>
</feature>
<feature type="region of interest" description="Disordered" evidence="1">
    <location>
        <begin position="280"/>
        <end position="348"/>
    </location>
</feature>
<protein>
    <submittedName>
        <fullName evidence="2">Uncharacterized protein</fullName>
    </submittedName>
</protein>
<proteinExistence type="predicted"/>
<reference evidence="2" key="1">
    <citation type="journal article" date="2023" name="Mol. Phylogenet. Evol.">
        <title>Genome-scale phylogeny and comparative genomics of the fungal order Sordariales.</title>
        <authorList>
            <person name="Hensen N."/>
            <person name="Bonometti L."/>
            <person name="Westerberg I."/>
            <person name="Brannstrom I.O."/>
            <person name="Guillou S."/>
            <person name="Cros-Aarteil S."/>
            <person name="Calhoun S."/>
            <person name="Haridas S."/>
            <person name="Kuo A."/>
            <person name="Mondo S."/>
            <person name="Pangilinan J."/>
            <person name="Riley R."/>
            <person name="LaButti K."/>
            <person name="Andreopoulos B."/>
            <person name="Lipzen A."/>
            <person name="Chen C."/>
            <person name="Yan M."/>
            <person name="Daum C."/>
            <person name="Ng V."/>
            <person name="Clum A."/>
            <person name="Steindorff A."/>
            <person name="Ohm R.A."/>
            <person name="Martin F."/>
            <person name="Silar P."/>
            <person name="Natvig D.O."/>
            <person name="Lalanne C."/>
            <person name="Gautier V."/>
            <person name="Ament-Velasquez S.L."/>
            <person name="Kruys A."/>
            <person name="Hutchinson M.I."/>
            <person name="Powell A.J."/>
            <person name="Barry K."/>
            <person name="Miller A.N."/>
            <person name="Grigoriev I.V."/>
            <person name="Debuchy R."/>
            <person name="Gladieux P."/>
            <person name="Hiltunen Thoren M."/>
            <person name="Johannesson H."/>
        </authorList>
    </citation>
    <scope>NUCLEOTIDE SEQUENCE</scope>
    <source>
        <strain evidence="2">PSN243</strain>
    </source>
</reference>